<feature type="transmembrane region" description="Helical" evidence="14">
    <location>
        <begin position="83"/>
        <end position="104"/>
    </location>
</feature>
<keyword evidence="6 14" id="KW-0349">Heme</keyword>
<dbReference type="Pfam" id="PF03653">
    <property type="entry name" value="UPF0093"/>
    <property type="match status" value="1"/>
</dbReference>
<comment type="catalytic activity">
    <reaction evidence="13 14 15">
        <text>protoporphyrinogen IX + 3 A = protoporphyrin IX + 3 AH2</text>
        <dbReference type="Rhea" id="RHEA:62000"/>
        <dbReference type="ChEBI" id="CHEBI:13193"/>
        <dbReference type="ChEBI" id="CHEBI:17499"/>
        <dbReference type="ChEBI" id="CHEBI:57306"/>
        <dbReference type="ChEBI" id="CHEBI:57307"/>
    </reaction>
</comment>
<evidence type="ECO:0000256" key="15">
    <source>
        <dbReference type="PIRNR" id="PIRNR004638"/>
    </source>
</evidence>
<organism evidence="16 17">
    <name type="scientific">Kordiimonas sediminis</name>
    <dbReference type="NCBI Taxonomy" id="1735581"/>
    <lineage>
        <taxon>Bacteria</taxon>
        <taxon>Pseudomonadati</taxon>
        <taxon>Pseudomonadota</taxon>
        <taxon>Alphaproteobacteria</taxon>
        <taxon>Kordiimonadales</taxon>
        <taxon>Kordiimonadaceae</taxon>
        <taxon>Kordiimonas</taxon>
    </lineage>
</organism>
<dbReference type="RefSeq" id="WP_191250165.1">
    <property type="nucleotide sequence ID" value="NZ_BNCI01000001.1"/>
</dbReference>
<evidence type="ECO:0000256" key="6">
    <source>
        <dbReference type="ARBA" id="ARBA00022617"/>
    </source>
</evidence>
<gene>
    <name evidence="16" type="ORF">GCM10017044_07090</name>
</gene>
<feature type="binding site" description="axial binding residue" evidence="14">
    <location>
        <position position="90"/>
    </location>
    <ligand>
        <name>heme</name>
        <dbReference type="ChEBI" id="CHEBI:30413"/>
    </ligand>
    <ligandPart>
        <name>Fe</name>
        <dbReference type="ChEBI" id="CHEBI:18248"/>
    </ligandPart>
</feature>
<evidence type="ECO:0000256" key="8">
    <source>
        <dbReference type="ARBA" id="ARBA00022723"/>
    </source>
</evidence>
<dbReference type="PANTHER" id="PTHR40255">
    <property type="entry name" value="UPF0093 MEMBRANE PROTEIN SLR1790"/>
    <property type="match status" value="1"/>
</dbReference>
<dbReference type="PIRSF" id="PIRSF004638">
    <property type="entry name" value="UCP004638"/>
    <property type="match status" value="1"/>
</dbReference>
<dbReference type="GO" id="GO:0070818">
    <property type="term" value="F:protoporphyrinogen oxidase activity"/>
    <property type="evidence" value="ECO:0007669"/>
    <property type="project" value="UniProtKB-UniRule"/>
</dbReference>
<evidence type="ECO:0000256" key="14">
    <source>
        <dbReference type="HAMAP-Rule" id="MF_02239"/>
    </source>
</evidence>
<keyword evidence="17" id="KW-1185">Reference proteome</keyword>
<evidence type="ECO:0000313" key="17">
    <source>
        <dbReference type="Proteomes" id="UP000630923"/>
    </source>
</evidence>
<dbReference type="GO" id="GO:0006782">
    <property type="term" value="P:protoporphyrinogen IX biosynthetic process"/>
    <property type="evidence" value="ECO:0007669"/>
    <property type="project" value="UniProtKB-UniRule"/>
</dbReference>
<keyword evidence="5 14" id="KW-1003">Cell membrane</keyword>
<evidence type="ECO:0000256" key="3">
    <source>
        <dbReference type="ARBA" id="ARBA00006501"/>
    </source>
</evidence>
<protein>
    <recommendedName>
        <fullName evidence="4 14">Protoporphyrinogen IX oxidase</fullName>
        <shortName evidence="14">PPO</shortName>
        <ecNumber evidence="14 15">1.3.99.-</ecNumber>
    </recommendedName>
</protein>
<keyword evidence="10 14" id="KW-0560">Oxidoreductase</keyword>
<dbReference type="GO" id="GO:0046872">
    <property type="term" value="F:metal ion binding"/>
    <property type="evidence" value="ECO:0007669"/>
    <property type="project" value="UniProtKB-UniRule"/>
</dbReference>
<keyword evidence="12 14" id="KW-0472">Membrane</keyword>
<evidence type="ECO:0000256" key="11">
    <source>
        <dbReference type="ARBA" id="ARBA00023004"/>
    </source>
</evidence>
<comment type="pathway">
    <text evidence="2 14 15">Porphyrin-containing compound metabolism; protoporphyrin-IX biosynthesis; protoporphyrin-IX from protoporphyrinogen-IX: step 1/1.</text>
</comment>
<reference evidence="16" key="2">
    <citation type="submission" date="2020-09" db="EMBL/GenBank/DDBJ databases">
        <authorList>
            <person name="Sun Q."/>
            <person name="Kim S."/>
        </authorList>
    </citation>
    <scope>NUCLEOTIDE SEQUENCE</scope>
    <source>
        <strain evidence="16">KCTC 42590</strain>
    </source>
</reference>
<keyword evidence="8 14" id="KW-0479">Metal-binding</keyword>
<keyword evidence="9 14" id="KW-1133">Transmembrane helix</keyword>
<sequence length="146" mass="16930">MDFLSDNYLIIKGLHIILVIFWMAGLFMMPRYLAYHMQSDIGSDTDKVWQQRERALLRIIMNPSMIGAWVLGILLLVPQMSDIGAWFHVKATLLIVLTVFHMMLARWRRLAADGVRPRTEKFFRMVNEIPAIAIIIIVMLAVTKPF</sequence>
<reference evidence="16" key="1">
    <citation type="journal article" date="2014" name="Int. J. Syst. Evol. Microbiol.">
        <title>Complete genome sequence of Corynebacterium casei LMG S-19264T (=DSM 44701T), isolated from a smear-ripened cheese.</title>
        <authorList>
            <consortium name="US DOE Joint Genome Institute (JGI-PGF)"/>
            <person name="Walter F."/>
            <person name="Albersmeier A."/>
            <person name="Kalinowski J."/>
            <person name="Ruckert C."/>
        </authorList>
    </citation>
    <scope>NUCLEOTIDE SEQUENCE</scope>
    <source>
        <strain evidence="16">KCTC 42590</strain>
    </source>
</reference>
<evidence type="ECO:0000256" key="9">
    <source>
        <dbReference type="ARBA" id="ARBA00022989"/>
    </source>
</evidence>
<accession>A0A919ALK3</accession>
<feature type="transmembrane region" description="Helical" evidence="14">
    <location>
        <begin position="125"/>
        <end position="143"/>
    </location>
</feature>
<keyword evidence="7 14" id="KW-0812">Transmembrane</keyword>
<dbReference type="EMBL" id="BNCI01000001">
    <property type="protein sequence ID" value="GHF15510.1"/>
    <property type="molecule type" value="Genomic_DNA"/>
</dbReference>
<evidence type="ECO:0000256" key="2">
    <source>
        <dbReference type="ARBA" id="ARBA00005073"/>
    </source>
</evidence>
<comment type="cofactor">
    <cofactor evidence="14 15">
        <name>heme b</name>
        <dbReference type="ChEBI" id="CHEBI:60344"/>
    </cofactor>
    <text evidence="14 15">Binds 1 heme b (iron(II)-protoporphyrin IX) group per subunit.</text>
</comment>
<comment type="caution">
    <text evidence="16">The sequence shown here is derived from an EMBL/GenBank/DDBJ whole genome shotgun (WGS) entry which is preliminary data.</text>
</comment>
<keyword evidence="11 14" id="KW-0408">Iron</keyword>
<feature type="transmembrane region" description="Helical" evidence="14">
    <location>
        <begin position="13"/>
        <end position="34"/>
    </location>
</feature>
<comment type="similarity">
    <text evidence="3 14 15">Belongs to the HemJ family.</text>
</comment>
<dbReference type="HAMAP" id="MF_02239">
    <property type="entry name" value="HemJ"/>
    <property type="match status" value="1"/>
</dbReference>
<comment type="function">
    <text evidence="14 15">Catalyzes the oxidation of protoporphyrinogen IX to protoporphyrin IX.</text>
</comment>
<feature type="binding site" description="axial binding residue" evidence="14">
    <location>
        <position position="15"/>
    </location>
    <ligand>
        <name>heme</name>
        <dbReference type="ChEBI" id="CHEBI:30413"/>
    </ligand>
    <ligandPart>
        <name>Fe</name>
        <dbReference type="ChEBI" id="CHEBI:18248"/>
    </ligandPart>
</feature>
<proteinExistence type="inferred from homology"/>
<evidence type="ECO:0000256" key="4">
    <source>
        <dbReference type="ARBA" id="ARBA00017504"/>
    </source>
</evidence>
<evidence type="ECO:0000256" key="7">
    <source>
        <dbReference type="ARBA" id="ARBA00022692"/>
    </source>
</evidence>
<dbReference type="EC" id="1.3.99.-" evidence="14 15"/>
<evidence type="ECO:0000256" key="10">
    <source>
        <dbReference type="ARBA" id="ARBA00023002"/>
    </source>
</evidence>
<evidence type="ECO:0000256" key="13">
    <source>
        <dbReference type="ARBA" id="ARBA00048390"/>
    </source>
</evidence>
<dbReference type="InterPro" id="IPR005265">
    <property type="entry name" value="HemJ-like"/>
</dbReference>
<dbReference type="Proteomes" id="UP000630923">
    <property type="component" value="Unassembled WGS sequence"/>
</dbReference>
<feature type="transmembrane region" description="Helical" evidence="14">
    <location>
        <begin position="55"/>
        <end position="77"/>
    </location>
</feature>
<evidence type="ECO:0000313" key="16">
    <source>
        <dbReference type="EMBL" id="GHF15510.1"/>
    </source>
</evidence>
<comment type="subunit">
    <text evidence="14">Homodimer.</text>
</comment>
<evidence type="ECO:0000256" key="1">
    <source>
        <dbReference type="ARBA" id="ARBA00004651"/>
    </source>
</evidence>
<evidence type="ECO:0000256" key="5">
    <source>
        <dbReference type="ARBA" id="ARBA00022475"/>
    </source>
</evidence>
<name>A0A919ALK3_9PROT</name>
<dbReference type="AlphaFoldDB" id="A0A919ALK3"/>
<dbReference type="PANTHER" id="PTHR40255:SF1">
    <property type="entry name" value="PROTOPORPHYRINOGEN IX OXIDASE"/>
    <property type="match status" value="1"/>
</dbReference>
<dbReference type="GO" id="GO:0005886">
    <property type="term" value="C:plasma membrane"/>
    <property type="evidence" value="ECO:0007669"/>
    <property type="project" value="UniProtKB-SubCell"/>
</dbReference>
<evidence type="ECO:0000256" key="12">
    <source>
        <dbReference type="ARBA" id="ARBA00023136"/>
    </source>
</evidence>
<comment type="subcellular location">
    <subcellularLocation>
        <location evidence="1 14">Cell membrane</location>
        <topology evidence="1 14">Multi-pass membrane protein</topology>
    </subcellularLocation>
</comment>